<evidence type="ECO:0000256" key="2">
    <source>
        <dbReference type="ARBA" id="ARBA00022475"/>
    </source>
</evidence>
<evidence type="ECO:0000256" key="3">
    <source>
        <dbReference type="ARBA" id="ARBA00022692"/>
    </source>
</evidence>
<proteinExistence type="predicted"/>
<dbReference type="STRING" id="573321.SAMN04488505_11515"/>
<evidence type="ECO:0000259" key="8">
    <source>
        <dbReference type="Pfam" id="PF12704"/>
    </source>
</evidence>
<accession>A0A1H8KFP7</accession>
<evidence type="ECO:0000259" key="7">
    <source>
        <dbReference type="Pfam" id="PF02687"/>
    </source>
</evidence>
<dbReference type="OrthoDB" id="8740261at2"/>
<dbReference type="PANTHER" id="PTHR30572">
    <property type="entry name" value="MEMBRANE COMPONENT OF TRANSPORTER-RELATED"/>
    <property type="match status" value="1"/>
</dbReference>
<feature type="transmembrane region" description="Helical" evidence="6">
    <location>
        <begin position="364"/>
        <end position="385"/>
    </location>
</feature>
<feature type="domain" description="MacB-like periplasmic core" evidence="8">
    <location>
        <begin position="20"/>
        <end position="232"/>
    </location>
</feature>
<evidence type="ECO:0000256" key="5">
    <source>
        <dbReference type="ARBA" id="ARBA00023136"/>
    </source>
</evidence>
<dbReference type="GO" id="GO:0005886">
    <property type="term" value="C:plasma membrane"/>
    <property type="evidence" value="ECO:0007669"/>
    <property type="project" value="UniProtKB-SubCell"/>
</dbReference>
<sequence length="398" mass="45453">MFKNYVKIAWKVLWRNKFFTFVSLFGISLTLMTVIILIVLIDSKVGNSSIDPYRSRSVYVDKIELLSPDRWHPYTPSYYFLDKYVRPLKTPEMVSIHAAMMISFFEKEKKYTADMNYTDGNYWRLMNYNFEEGNAYKDEEVAHAAPVVVINEKMKRDIWGGQSCVGKYIEILDVKHRIIGVVENTSTSYMIWLPLTHDVRDLRNVKYDGNYAATLLAKNEGDIDNIKAELQAVASRAEMIDPARYSKVRIIADTSMEKFARSIGPGKELVMSVIISFMILFMLIPAVNLVNVNISRILDRASEIGIRKAFGASSKRLILQFVVENIMITLFGGLISLVMAGIMLQLLKGMNFVPVTANLINWRVFLLSIVTTLFFALLSGVYPAYKMSRMNVVDALKN</sequence>
<feature type="transmembrane region" description="Helical" evidence="6">
    <location>
        <begin position="317"/>
        <end position="344"/>
    </location>
</feature>
<keyword evidence="2" id="KW-1003">Cell membrane</keyword>
<reference evidence="9 10" key="1">
    <citation type="submission" date="2016-10" db="EMBL/GenBank/DDBJ databases">
        <authorList>
            <person name="de Groot N.N."/>
        </authorList>
    </citation>
    <scope>NUCLEOTIDE SEQUENCE [LARGE SCALE GENOMIC DNA]</scope>
    <source>
        <strain evidence="9 10">DSM 21039</strain>
    </source>
</reference>
<dbReference type="Proteomes" id="UP000198984">
    <property type="component" value="Unassembled WGS sequence"/>
</dbReference>
<dbReference type="Pfam" id="PF12704">
    <property type="entry name" value="MacB_PCD"/>
    <property type="match status" value="1"/>
</dbReference>
<keyword evidence="5 6" id="KW-0472">Membrane</keyword>
<feature type="domain" description="ABC3 transporter permease C-terminal" evidence="7">
    <location>
        <begin position="275"/>
        <end position="392"/>
    </location>
</feature>
<protein>
    <submittedName>
        <fullName evidence="9">Putative ABC transport system permease protein</fullName>
    </submittedName>
</protein>
<keyword evidence="10" id="KW-1185">Reference proteome</keyword>
<dbReference type="AlphaFoldDB" id="A0A1H8KFP7"/>
<evidence type="ECO:0000313" key="10">
    <source>
        <dbReference type="Proteomes" id="UP000198984"/>
    </source>
</evidence>
<evidence type="ECO:0000313" key="9">
    <source>
        <dbReference type="EMBL" id="SEN91258.1"/>
    </source>
</evidence>
<organism evidence="9 10">
    <name type="scientific">Chitinophaga rupis</name>
    <dbReference type="NCBI Taxonomy" id="573321"/>
    <lineage>
        <taxon>Bacteria</taxon>
        <taxon>Pseudomonadati</taxon>
        <taxon>Bacteroidota</taxon>
        <taxon>Chitinophagia</taxon>
        <taxon>Chitinophagales</taxon>
        <taxon>Chitinophagaceae</taxon>
        <taxon>Chitinophaga</taxon>
    </lineage>
</organism>
<dbReference type="InterPro" id="IPR003838">
    <property type="entry name" value="ABC3_permease_C"/>
</dbReference>
<gene>
    <name evidence="9" type="ORF">SAMN04488505_11515</name>
</gene>
<feature type="transmembrane region" description="Helical" evidence="6">
    <location>
        <begin position="21"/>
        <end position="41"/>
    </location>
</feature>
<name>A0A1H8KFP7_9BACT</name>
<keyword evidence="3 6" id="KW-0812">Transmembrane</keyword>
<dbReference type="InterPro" id="IPR050250">
    <property type="entry name" value="Macrolide_Exporter_MacB"/>
</dbReference>
<evidence type="ECO:0000256" key="4">
    <source>
        <dbReference type="ARBA" id="ARBA00022989"/>
    </source>
</evidence>
<evidence type="ECO:0000256" key="6">
    <source>
        <dbReference type="SAM" id="Phobius"/>
    </source>
</evidence>
<evidence type="ECO:0000256" key="1">
    <source>
        <dbReference type="ARBA" id="ARBA00004651"/>
    </source>
</evidence>
<dbReference type="GO" id="GO:0022857">
    <property type="term" value="F:transmembrane transporter activity"/>
    <property type="evidence" value="ECO:0007669"/>
    <property type="project" value="TreeGrafter"/>
</dbReference>
<comment type="subcellular location">
    <subcellularLocation>
        <location evidence="1">Cell membrane</location>
        <topology evidence="1">Multi-pass membrane protein</topology>
    </subcellularLocation>
</comment>
<dbReference type="EMBL" id="FOBB01000015">
    <property type="protein sequence ID" value="SEN91258.1"/>
    <property type="molecule type" value="Genomic_DNA"/>
</dbReference>
<dbReference type="Pfam" id="PF02687">
    <property type="entry name" value="FtsX"/>
    <property type="match status" value="1"/>
</dbReference>
<keyword evidence="4 6" id="KW-1133">Transmembrane helix</keyword>
<dbReference type="PANTHER" id="PTHR30572:SF18">
    <property type="entry name" value="ABC-TYPE MACROLIDE FAMILY EXPORT SYSTEM PERMEASE COMPONENT 2"/>
    <property type="match status" value="1"/>
</dbReference>
<feature type="transmembrane region" description="Helical" evidence="6">
    <location>
        <begin position="269"/>
        <end position="290"/>
    </location>
</feature>
<dbReference type="RefSeq" id="WP_089921343.1">
    <property type="nucleotide sequence ID" value="NZ_FOBB01000015.1"/>
</dbReference>
<dbReference type="InterPro" id="IPR025857">
    <property type="entry name" value="MacB_PCD"/>
</dbReference>